<evidence type="ECO:0000313" key="4">
    <source>
        <dbReference type="Proteomes" id="UP000076727"/>
    </source>
</evidence>
<proteinExistence type="predicted"/>
<evidence type="ECO:0000256" key="2">
    <source>
        <dbReference type="SAM" id="SignalP"/>
    </source>
</evidence>
<keyword evidence="4" id="KW-1185">Reference proteome</keyword>
<dbReference type="EMBL" id="KV429194">
    <property type="protein sequence ID" value="KZT63349.1"/>
    <property type="molecule type" value="Genomic_DNA"/>
</dbReference>
<keyword evidence="2" id="KW-0732">Signal</keyword>
<feature type="signal peptide" evidence="2">
    <location>
        <begin position="1"/>
        <end position="26"/>
    </location>
</feature>
<dbReference type="Proteomes" id="UP000076727">
    <property type="component" value="Unassembled WGS sequence"/>
</dbReference>
<sequence>MVLIYIRQAFKATVLLVVSLPRSVCGQQNNAVGFEKVARQLGLCVSPEGDVIECPSSSEGRSIQSSWLSIFPSSEPISYPTTSSSSRYDESTSTLISSLSSLGPDPTTASTASFLEQPTTSAPIVLPTDPVDPWSVPIQTMSNFTSESSAPLPSMSLTSVQPITSTHISITSTLVISQPASTPTSTITTRTGPSTWSIILTVICVLIALVLVALGARRMLRRRAARSEREAIASLNMCVDGSEGRNENPLLFTKKNTPFVSNPEKVKAKSPTPSFMCAGDRDTLIFLPLYTDSHQVDHGAGDYTGGVDDVAISRYPELSNGVDTKSSTNTSCAPLDCGPRALMPSATSPSHPVDLQRSSDFPVRPIHDALVPGHMPRYSHLQQSVTYLAGPGLFPRPYRLPAQARPRGPRAPVISAWSYDTHRTNLGVVSSDEAPHPLQAIRRNT</sequence>
<feature type="transmembrane region" description="Helical" evidence="1">
    <location>
        <begin position="196"/>
        <end position="216"/>
    </location>
</feature>
<gene>
    <name evidence="3" type="ORF">DAEQUDRAFT_147664</name>
</gene>
<accession>A0A165KN39</accession>
<keyword evidence="1" id="KW-1133">Transmembrane helix</keyword>
<protein>
    <submittedName>
        <fullName evidence="3">Uncharacterized protein</fullName>
    </submittedName>
</protein>
<feature type="chain" id="PRO_5007860952" evidence="2">
    <location>
        <begin position="27"/>
        <end position="445"/>
    </location>
</feature>
<name>A0A165KN39_9APHY</name>
<keyword evidence="1" id="KW-0472">Membrane</keyword>
<evidence type="ECO:0000256" key="1">
    <source>
        <dbReference type="SAM" id="Phobius"/>
    </source>
</evidence>
<reference evidence="3 4" key="1">
    <citation type="journal article" date="2016" name="Mol. Biol. Evol.">
        <title>Comparative Genomics of Early-Diverging Mushroom-Forming Fungi Provides Insights into the Origins of Lignocellulose Decay Capabilities.</title>
        <authorList>
            <person name="Nagy L.G."/>
            <person name="Riley R."/>
            <person name="Tritt A."/>
            <person name="Adam C."/>
            <person name="Daum C."/>
            <person name="Floudas D."/>
            <person name="Sun H."/>
            <person name="Yadav J.S."/>
            <person name="Pangilinan J."/>
            <person name="Larsson K.H."/>
            <person name="Matsuura K."/>
            <person name="Barry K."/>
            <person name="Labutti K."/>
            <person name="Kuo R."/>
            <person name="Ohm R.A."/>
            <person name="Bhattacharya S.S."/>
            <person name="Shirouzu T."/>
            <person name="Yoshinaga Y."/>
            <person name="Martin F.M."/>
            <person name="Grigoriev I.V."/>
            <person name="Hibbett D.S."/>
        </authorList>
    </citation>
    <scope>NUCLEOTIDE SEQUENCE [LARGE SCALE GENOMIC DNA]</scope>
    <source>
        <strain evidence="3 4">L-15889</strain>
    </source>
</reference>
<evidence type="ECO:0000313" key="3">
    <source>
        <dbReference type="EMBL" id="KZT63349.1"/>
    </source>
</evidence>
<dbReference type="AlphaFoldDB" id="A0A165KN39"/>
<keyword evidence="1" id="KW-0812">Transmembrane</keyword>
<organism evidence="3 4">
    <name type="scientific">Daedalea quercina L-15889</name>
    <dbReference type="NCBI Taxonomy" id="1314783"/>
    <lineage>
        <taxon>Eukaryota</taxon>
        <taxon>Fungi</taxon>
        <taxon>Dikarya</taxon>
        <taxon>Basidiomycota</taxon>
        <taxon>Agaricomycotina</taxon>
        <taxon>Agaricomycetes</taxon>
        <taxon>Polyporales</taxon>
        <taxon>Fomitopsis</taxon>
    </lineage>
</organism>